<dbReference type="PANTHER" id="PTHR10989">
    <property type="entry name" value="ANDROGEN-INDUCED PROTEIN 1-RELATED"/>
    <property type="match status" value="1"/>
</dbReference>
<keyword evidence="5 17" id="KW-1133">Transmembrane helix</keyword>
<name>A0A074Z8Y4_OPIVI</name>
<dbReference type="RefSeq" id="XP_009176569.1">
    <property type="nucleotide sequence ID" value="XM_009178305.1"/>
</dbReference>
<evidence type="ECO:0000256" key="10">
    <source>
        <dbReference type="ARBA" id="ARBA00048680"/>
    </source>
</evidence>
<evidence type="ECO:0000256" key="17">
    <source>
        <dbReference type="SAM" id="Phobius"/>
    </source>
</evidence>
<dbReference type="OrthoDB" id="1898221at2759"/>
<feature type="transmembrane region" description="Helical" evidence="17">
    <location>
        <begin position="178"/>
        <end position="198"/>
    </location>
</feature>
<dbReference type="KEGG" id="ovi:T265_15476"/>
<comment type="similarity">
    <text evidence="3">Belongs to the AIG1 family.</text>
</comment>
<evidence type="ECO:0000256" key="5">
    <source>
        <dbReference type="ARBA" id="ARBA00022989"/>
    </source>
</evidence>
<evidence type="ECO:0000256" key="16">
    <source>
        <dbReference type="ARBA" id="ARBA00049428"/>
    </source>
</evidence>
<comment type="catalytic activity">
    <reaction evidence="7">
        <text>12-hexadecanoyloxy-octadecanoate + H2O = 12-hydroxyoctadecanoate + hexadecanoate + H(+)</text>
        <dbReference type="Rhea" id="RHEA:52056"/>
        <dbReference type="ChEBI" id="CHEBI:7896"/>
        <dbReference type="ChEBI" id="CHEBI:15377"/>
        <dbReference type="ChEBI" id="CHEBI:15378"/>
        <dbReference type="ChEBI" id="CHEBI:83677"/>
        <dbReference type="ChEBI" id="CHEBI:84201"/>
    </reaction>
    <physiologicalReaction direction="left-to-right" evidence="7">
        <dbReference type="Rhea" id="RHEA:52057"/>
    </physiologicalReaction>
</comment>
<keyword evidence="4 17" id="KW-0812">Transmembrane</keyword>
<keyword evidence="19" id="KW-1185">Reference proteome</keyword>
<feature type="transmembrane region" description="Helical" evidence="17">
    <location>
        <begin position="106"/>
        <end position="124"/>
    </location>
</feature>
<dbReference type="CTD" id="20329641"/>
<comment type="catalytic activity">
    <reaction evidence="12">
        <text>9-(9Z-octadecenoyloxy)-octadecanoate + H2O = 9-hydroxy-octadecanoate + (9Z)-octadecenoate + H(+)</text>
        <dbReference type="Rhea" id="RHEA:52048"/>
        <dbReference type="ChEBI" id="CHEBI:15377"/>
        <dbReference type="ChEBI" id="CHEBI:15378"/>
        <dbReference type="ChEBI" id="CHEBI:30823"/>
        <dbReference type="ChEBI" id="CHEBI:136282"/>
        <dbReference type="ChEBI" id="CHEBI:136286"/>
    </reaction>
    <physiologicalReaction direction="left-to-right" evidence="12">
        <dbReference type="Rhea" id="RHEA:52049"/>
    </physiologicalReaction>
</comment>
<comment type="catalytic activity">
    <reaction evidence="13">
        <text>9-octadecanoyloxy-octadecanoate + H2O = 9-hydroxy-octadecanoate + octadecanoate + H(+)</text>
        <dbReference type="Rhea" id="RHEA:52096"/>
        <dbReference type="ChEBI" id="CHEBI:15377"/>
        <dbReference type="ChEBI" id="CHEBI:15378"/>
        <dbReference type="ChEBI" id="CHEBI:25629"/>
        <dbReference type="ChEBI" id="CHEBI:136286"/>
        <dbReference type="ChEBI" id="CHEBI:136373"/>
    </reaction>
    <physiologicalReaction direction="left-to-right" evidence="13">
        <dbReference type="Rhea" id="RHEA:52097"/>
    </physiologicalReaction>
</comment>
<dbReference type="GO" id="GO:0012505">
    <property type="term" value="C:endomembrane system"/>
    <property type="evidence" value="ECO:0007669"/>
    <property type="project" value="UniProtKB-SubCell"/>
</dbReference>
<comment type="catalytic activity">
    <reaction evidence="1">
        <text>9-(9Z-hexadecenoyloxy)-octadecanoate + H2O = (9Z)-hexadecenoate + 9-hydroxy-octadecanoate + H(+)</text>
        <dbReference type="Rhea" id="RHEA:52068"/>
        <dbReference type="ChEBI" id="CHEBI:15377"/>
        <dbReference type="ChEBI" id="CHEBI:15378"/>
        <dbReference type="ChEBI" id="CHEBI:32372"/>
        <dbReference type="ChEBI" id="CHEBI:136286"/>
        <dbReference type="ChEBI" id="CHEBI:136309"/>
    </reaction>
    <physiologicalReaction direction="left-to-right" evidence="1">
        <dbReference type="Rhea" id="RHEA:52069"/>
    </physiologicalReaction>
</comment>
<feature type="transmembrane region" description="Helical" evidence="17">
    <location>
        <begin position="136"/>
        <end position="158"/>
    </location>
</feature>
<comment type="catalytic activity">
    <reaction evidence="16">
        <text>12-(9Z-hexadecenoyloxy)-octadecanoate + H2O = 12-hydroxyoctadecanoate + (9Z)-hexadecenoate + H(+)</text>
        <dbReference type="Rhea" id="RHEA:52072"/>
        <dbReference type="ChEBI" id="CHEBI:15377"/>
        <dbReference type="ChEBI" id="CHEBI:15378"/>
        <dbReference type="ChEBI" id="CHEBI:32372"/>
        <dbReference type="ChEBI" id="CHEBI:84201"/>
        <dbReference type="ChEBI" id="CHEBI:136312"/>
    </reaction>
    <physiologicalReaction direction="left-to-right" evidence="16">
        <dbReference type="Rhea" id="RHEA:52073"/>
    </physiologicalReaction>
</comment>
<comment type="catalytic activity">
    <reaction evidence="14">
        <text>13-(9Z-octadecenoyloxy)-octadecanoate + H2O = 13-hydroxy-octadecanoate + (9Z)-octadecenoate + H(+)</text>
        <dbReference type="Rhea" id="RHEA:52064"/>
        <dbReference type="ChEBI" id="CHEBI:15377"/>
        <dbReference type="ChEBI" id="CHEBI:15378"/>
        <dbReference type="ChEBI" id="CHEBI:30823"/>
        <dbReference type="ChEBI" id="CHEBI:136303"/>
        <dbReference type="ChEBI" id="CHEBI:136304"/>
    </reaction>
    <physiologicalReaction direction="left-to-right" evidence="14">
        <dbReference type="Rhea" id="RHEA:52065"/>
    </physiologicalReaction>
</comment>
<dbReference type="EMBL" id="KL597156">
    <property type="protein sequence ID" value="KER19680.1"/>
    <property type="molecule type" value="Genomic_DNA"/>
</dbReference>
<protein>
    <submittedName>
        <fullName evidence="18">Uncharacterized protein</fullName>
    </submittedName>
</protein>
<dbReference type="AlphaFoldDB" id="A0A074Z8Y4"/>
<reference evidence="18 19" key="1">
    <citation type="submission" date="2013-11" db="EMBL/GenBank/DDBJ databases">
        <title>Opisthorchis viverrini - life in the bile duct.</title>
        <authorList>
            <person name="Young N.D."/>
            <person name="Nagarajan N."/>
            <person name="Lin S.J."/>
            <person name="Korhonen P.K."/>
            <person name="Jex A.R."/>
            <person name="Hall R.S."/>
            <person name="Safavi-Hemami H."/>
            <person name="Kaewkong W."/>
            <person name="Bertrand D."/>
            <person name="Gao S."/>
            <person name="Seet Q."/>
            <person name="Wongkham S."/>
            <person name="Teh B.T."/>
            <person name="Wongkham C."/>
            <person name="Intapan P.M."/>
            <person name="Maleewong W."/>
            <person name="Yang X."/>
            <person name="Hu M."/>
            <person name="Wang Z."/>
            <person name="Hofmann A."/>
            <person name="Sternberg P.W."/>
            <person name="Tan P."/>
            <person name="Wang J."/>
            <person name="Gasser R.B."/>
        </authorList>
    </citation>
    <scope>NUCLEOTIDE SEQUENCE [LARGE SCALE GENOMIC DNA]</scope>
</reference>
<dbReference type="PANTHER" id="PTHR10989:SF16">
    <property type="entry name" value="AT02829P-RELATED"/>
    <property type="match status" value="1"/>
</dbReference>
<evidence type="ECO:0000256" key="11">
    <source>
        <dbReference type="ARBA" id="ARBA00048701"/>
    </source>
</evidence>
<evidence type="ECO:0000256" key="14">
    <source>
        <dbReference type="ARBA" id="ARBA00049296"/>
    </source>
</evidence>
<evidence type="ECO:0000256" key="2">
    <source>
        <dbReference type="ARBA" id="ARBA00004127"/>
    </source>
</evidence>
<evidence type="ECO:0000256" key="12">
    <source>
        <dbReference type="ARBA" id="ARBA00048800"/>
    </source>
</evidence>
<comment type="catalytic activity">
    <reaction evidence="9">
        <text>9-hexadecanoyloxy-octadecanoate + H2O = 9-hydroxy-octadecanoate + hexadecanoate + H(+)</text>
        <dbReference type="Rhea" id="RHEA:52052"/>
        <dbReference type="ChEBI" id="CHEBI:7896"/>
        <dbReference type="ChEBI" id="CHEBI:15377"/>
        <dbReference type="ChEBI" id="CHEBI:15378"/>
        <dbReference type="ChEBI" id="CHEBI:83670"/>
        <dbReference type="ChEBI" id="CHEBI:136286"/>
    </reaction>
    <physiologicalReaction direction="left-to-right" evidence="9">
        <dbReference type="Rhea" id="RHEA:52053"/>
    </physiologicalReaction>
</comment>
<feature type="transmembrane region" description="Helical" evidence="17">
    <location>
        <begin position="67"/>
        <end position="86"/>
    </location>
</feature>
<evidence type="ECO:0000256" key="7">
    <source>
        <dbReference type="ARBA" id="ARBA00047368"/>
    </source>
</evidence>
<dbReference type="InterPro" id="IPR006838">
    <property type="entry name" value="ADTRP_AIG1"/>
</dbReference>
<evidence type="ECO:0000256" key="13">
    <source>
        <dbReference type="ARBA" id="ARBA00049221"/>
    </source>
</evidence>
<organism evidence="18 19">
    <name type="scientific">Opisthorchis viverrini</name>
    <name type="common">Southeast Asian liver fluke</name>
    <dbReference type="NCBI Taxonomy" id="6198"/>
    <lineage>
        <taxon>Eukaryota</taxon>
        <taxon>Metazoa</taxon>
        <taxon>Spiralia</taxon>
        <taxon>Lophotrochozoa</taxon>
        <taxon>Platyhelminthes</taxon>
        <taxon>Trematoda</taxon>
        <taxon>Digenea</taxon>
        <taxon>Opisthorchiida</taxon>
        <taxon>Opisthorchiata</taxon>
        <taxon>Opisthorchiidae</taxon>
        <taxon>Opisthorchis</taxon>
    </lineage>
</organism>
<feature type="transmembrane region" description="Helical" evidence="17">
    <location>
        <begin position="247"/>
        <end position="268"/>
    </location>
</feature>
<comment type="catalytic activity">
    <reaction evidence="10">
        <text>12-octadecanoyloxy-octadecanoate + H2O = 12-hydroxyoctadecanoate + octadecanoate + H(+)</text>
        <dbReference type="Rhea" id="RHEA:52080"/>
        <dbReference type="ChEBI" id="CHEBI:15377"/>
        <dbReference type="ChEBI" id="CHEBI:15378"/>
        <dbReference type="ChEBI" id="CHEBI:25629"/>
        <dbReference type="ChEBI" id="CHEBI:84201"/>
        <dbReference type="ChEBI" id="CHEBI:136330"/>
    </reaction>
    <physiologicalReaction direction="left-to-right" evidence="10">
        <dbReference type="Rhea" id="RHEA:52081"/>
    </physiologicalReaction>
</comment>
<evidence type="ECO:0000256" key="6">
    <source>
        <dbReference type="ARBA" id="ARBA00023136"/>
    </source>
</evidence>
<evidence type="ECO:0000256" key="15">
    <source>
        <dbReference type="ARBA" id="ARBA00049322"/>
    </source>
</evidence>
<feature type="transmembrane region" description="Helical" evidence="17">
    <location>
        <begin position="205"/>
        <end position="227"/>
    </location>
</feature>
<feature type="non-terminal residue" evidence="18">
    <location>
        <position position="447"/>
    </location>
</feature>
<comment type="subcellular location">
    <subcellularLocation>
        <location evidence="2">Endomembrane system</location>
        <topology evidence="2">Multi-pass membrane protein</topology>
    </subcellularLocation>
</comment>
<gene>
    <name evidence="18" type="ORF">T265_15476</name>
</gene>
<dbReference type="GeneID" id="20329641"/>
<accession>A0A074Z8Y4</accession>
<evidence type="ECO:0000256" key="4">
    <source>
        <dbReference type="ARBA" id="ARBA00022692"/>
    </source>
</evidence>
<dbReference type="Proteomes" id="UP000054324">
    <property type="component" value="Unassembled WGS sequence"/>
</dbReference>
<sequence>MPCLNMVWPTDFSPSNQITRRGHGERKPRNDKYKPDLGSLGEIFDPVYQSVNDVDTRFPIGGTMASLFVSIVYRMAAMSLLVFTLYLTHQFFFGHPNYSAETLGKLSIYLTVLTLVFELVYYLVATPVQLLELNTVHGVLHCATLTFSMLVFLLFWSIFLYDSKLLVPEGDMGKFPAWYMHLSHSAGVLMNLIDAMLWRPNSLRFVPTTFLVTFIAGAYTFYAEHLIRTHKIYPYPMLQFATEYGRLGIYAACWALLFCCLVVSYLFVRRFLVATTRPTRKQIAKKPTAAGEKAHPTSAPETRIQDASTLVERTALSLSTRFRLCTSGDLQTSAAGRAGVCVVLSHGAEESLLDWILLLVTSVQFVWQRLRCSLTSGKLIVVYVTCACNADTIKESFHDASNILSGWTESTYIVVVVGDLNAQVGRLNVSETELSGGHGLDLARTNN</sequence>
<evidence type="ECO:0000256" key="1">
    <source>
        <dbReference type="ARBA" id="ARBA00000923"/>
    </source>
</evidence>
<dbReference type="GO" id="GO:0016020">
    <property type="term" value="C:membrane"/>
    <property type="evidence" value="ECO:0007669"/>
    <property type="project" value="InterPro"/>
</dbReference>
<evidence type="ECO:0000313" key="18">
    <source>
        <dbReference type="EMBL" id="KER19680.1"/>
    </source>
</evidence>
<evidence type="ECO:0000256" key="3">
    <source>
        <dbReference type="ARBA" id="ARBA00009300"/>
    </source>
</evidence>
<comment type="catalytic activity">
    <reaction evidence="8">
        <text>13-octadecanoyloxy-octadecanoate + H2O = 13-hydroxy-octadecanoate + octadecanoate + H(+)</text>
        <dbReference type="Rhea" id="RHEA:52084"/>
        <dbReference type="ChEBI" id="CHEBI:15377"/>
        <dbReference type="ChEBI" id="CHEBI:15378"/>
        <dbReference type="ChEBI" id="CHEBI:25629"/>
        <dbReference type="ChEBI" id="CHEBI:136304"/>
        <dbReference type="ChEBI" id="CHEBI:136335"/>
    </reaction>
    <physiologicalReaction direction="left-to-right" evidence="8">
        <dbReference type="Rhea" id="RHEA:52085"/>
    </physiologicalReaction>
</comment>
<proteinExistence type="inferred from homology"/>
<comment type="catalytic activity">
    <reaction evidence="15">
        <text>13-(9Z-hexadecenoyloxy)-octadecanoate + H2O = 13-hydroxy-octadecanoate + (9Z)-hexadecenoate + H(+)</text>
        <dbReference type="Rhea" id="RHEA:52076"/>
        <dbReference type="ChEBI" id="CHEBI:15377"/>
        <dbReference type="ChEBI" id="CHEBI:15378"/>
        <dbReference type="ChEBI" id="CHEBI:32372"/>
        <dbReference type="ChEBI" id="CHEBI:136304"/>
        <dbReference type="ChEBI" id="CHEBI:136315"/>
    </reaction>
    <physiologicalReaction direction="left-to-right" evidence="15">
        <dbReference type="Rhea" id="RHEA:52077"/>
    </physiologicalReaction>
</comment>
<evidence type="ECO:0000313" key="19">
    <source>
        <dbReference type="Proteomes" id="UP000054324"/>
    </source>
</evidence>
<evidence type="ECO:0000256" key="8">
    <source>
        <dbReference type="ARBA" id="ARBA00047427"/>
    </source>
</evidence>
<keyword evidence="6 17" id="KW-0472">Membrane</keyword>
<dbReference type="Pfam" id="PF04750">
    <property type="entry name" value="Far-17a_AIG1"/>
    <property type="match status" value="1"/>
</dbReference>
<comment type="catalytic activity">
    <reaction evidence="11">
        <text>12-(9Z-octadecenoyloxy)-octadecanoate + H2O = 12-hydroxyoctadecanoate + (9Z)-octadecenoate + H(+)</text>
        <dbReference type="Rhea" id="RHEA:52060"/>
        <dbReference type="ChEBI" id="CHEBI:15377"/>
        <dbReference type="ChEBI" id="CHEBI:15378"/>
        <dbReference type="ChEBI" id="CHEBI:30823"/>
        <dbReference type="ChEBI" id="CHEBI:84201"/>
        <dbReference type="ChEBI" id="CHEBI:136302"/>
    </reaction>
    <physiologicalReaction direction="left-to-right" evidence="11">
        <dbReference type="Rhea" id="RHEA:52061"/>
    </physiologicalReaction>
</comment>
<evidence type="ECO:0000256" key="9">
    <source>
        <dbReference type="ARBA" id="ARBA00047863"/>
    </source>
</evidence>